<dbReference type="PRINTS" id="PR00616">
    <property type="entry name" value="CCAATSUBUNTB"/>
</dbReference>
<sequence length="314" mass="34893">MDGEQSNNNANTTNKSHVASSSPPPVPLLCGVDDLEGDSEGFIEFGNSTNSIKFHKIFKVISFISVNAHHWTSDSSSTQSTSQSCPEVASEGERKIHGKSNMPLQAGNFRSSGKSDDFQSVSSQEHGWTYNTCQENFAVVPFPHPDPYYHSLVAAYGNQTIVQSQMLGTVSPHVPLPLDLQQDEPIFVNAKQYQAILRRRQYRAKLEAQNRLSKGRKPYLHESRHRHALNRARGPGGRFVNMKKLRESKSPDLVNGQNVLVPDELQLNTRMLEPNVHQPESYKGSYATPGCSGITTGSNTCAIYHQQLYPSVLR</sequence>
<dbReference type="Gene3D" id="6.10.250.2430">
    <property type="match status" value="1"/>
</dbReference>
<evidence type="ECO:0000313" key="11">
    <source>
        <dbReference type="Proteomes" id="UP001152561"/>
    </source>
</evidence>
<gene>
    <name evidence="10" type="ORF">K7X08_023921</name>
</gene>
<protein>
    <recommendedName>
        <fullName evidence="8">Nuclear transcription factor Y subunit</fullName>
    </recommendedName>
</protein>
<dbReference type="Pfam" id="PF02045">
    <property type="entry name" value="CBFB_NFYA"/>
    <property type="match status" value="1"/>
</dbReference>
<dbReference type="AlphaFoldDB" id="A0A9Q1M6T5"/>
<dbReference type="PROSITE" id="PS00686">
    <property type="entry name" value="NFYA_HAP2_1"/>
    <property type="match status" value="1"/>
</dbReference>
<name>A0A9Q1M6T5_9SOLA</name>
<comment type="similarity">
    <text evidence="8">Belongs to the NFYA/HAP2 subunit family.</text>
</comment>
<evidence type="ECO:0000256" key="4">
    <source>
        <dbReference type="ARBA" id="ARBA00023159"/>
    </source>
</evidence>
<comment type="subunit">
    <text evidence="7">Heterotrimeric transcription factor composed of three components, NF-YA, NF-YB and NF-YC. NF-YB and NF-YC must interact and dimerize for NF-YA association and DNA binding.</text>
</comment>
<evidence type="ECO:0000256" key="7">
    <source>
        <dbReference type="ARBA" id="ARBA00025911"/>
    </source>
</evidence>
<feature type="region of interest" description="Disordered" evidence="9">
    <location>
        <begin position="72"/>
        <end position="101"/>
    </location>
</feature>
<dbReference type="PROSITE" id="PS51152">
    <property type="entry name" value="NFYA_HAP2_2"/>
    <property type="match status" value="1"/>
</dbReference>
<evidence type="ECO:0000256" key="9">
    <source>
        <dbReference type="SAM" id="MobiDB-lite"/>
    </source>
</evidence>
<proteinExistence type="inferred from homology"/>
<feature type="compositionally biased region" description="Polar residues" evidence="9">
    <location>
        <begin position="1"/>
        <end position="15"/>
    </location>
</feature>
<dbReference type="GO" id="GO:0016602">
    <property type="term" value="C:CCAAT-binding factor complex"/>
    <property type="evidence" value="ECO:0007669"/>
    <property type="project" value="InterPro"/>
</dbReference>
<dbReference type="InterPro" id="IPR001289">
    <property type="entry name" value="NFYA"/>
</dbReference>
<evidence type="ECO:0000256" key="8">
    <source>
        <dbReference type="RuleBase" id="RU367155"/>
    </source>
</evidence>
<evidence type="ECO:0000256" key="1">
    <source>
        <dbReference type="ARBA" id="ARBA00004123"/>
    </source>
</evidence>
<accession>A0A9Q1M6T5</accession>
<keyword evidence="5 8" id="KW-0804">Transcription</keyword>
<evidence type="ECO:0000256" key="5">
    <source>
        <dbReference type="ARBA" id="ARBA00023163"/>
    </source>
</evidence>
<reference evidence="11" key="1">
    <citation type="journal article" date="2023" name="Proc. Natl. Acad. Sci. U.S.A.">
        <title>Genomic and structural basis for evolution of tropane alkaloid biosynthesis.</title>
        <authorList>
            <person name="Wanga Y.-J."/>
            <person name="Taina T."/>
            <person name="Yua J.-Y."/>
            <person name="Lia J."/>
            <person name="Xua B."/>
            <person name="Chenc J."/>
            <person name="D'Auriad J.C."/>
            <person name="Huanga J.-P."/>
            <person name="Huanga S.-X."/>
        </authorList>
    </citation>
    <scope>NUCLEOTIDE SEQUENCE [LARGE SCALE GENOMIC DNA]</scope>
    <source>
        <strain evidence="11">cv. KIB-2019</strain>
    </source>
</reference>
<dbReference type="OrthoDB" id="1097733at2759"/>
<comment type="function">
    <text evidence="8">Component of the sequence-specific heterotrimeric transcription factor (NF-Y) which specifically recognizes a 5'-CCAAT-3' box motif found in the promoters of its target genes.</text>
</comment>
<comment type="caution">
    <text evidence="10">The sequence shown here is derived from an EMBL/GenBank/DDBJ whole genome shotgun (WGS) entry which is preliminary data.</text>
</comment>
<feature type="region of interest" description="Disordered" evidence="9">
    <location>
        <begin position="1"/>
        <end position="25"/>
    </location>
</feature>
<dbReference type="PANTHER" id="PTHR12632">
    <property type="entry name" value="TRANSCRIPTION FACTOR NF-Y ALPHA-RELATED"/>
    <property type="match status" value="1"/>
</dbReference>
<evidence type="ECO:0000313" key="10">
    <source>
        <dbReference type="EMBL" id="KAJ8553243.1"/>
    </source>
</evidence>
<dbReference type="InterPro" id="IPR018362">
    <property type="entry name" value="CCAAT-binding_factor_CS"/>
</dbReference>
<feature type="compositionally biased region" description="Low complexity" evidence="9">
    <location>
        <begin position="73"/>
        <end position="84"/>
    </location>
</feature>
<dbReference type="GO" id="GO:0003677">
    <property type="term" value="F:DNA binding"/>
    <property type="evidence" value="ECO:0007669"/>
    <property type="project" value="UniProtKB-KW"/>
</dbReference>
<keyword evidence="2 8" id="KW-0805">Transcription regulation</keyword>
<dbReference type="Proteomes" id="UP001152561">
    <property type="component" value="Unassembled WGS sequence"/>
</dbReference>
<organism evidence="10 11">
    <name type="scientific">Anisodus acutangulus</name>
    <dbReference type="NCBI Taxonomy" id="402998"/>
    <lineage>
        <taxon>Eukaryota</taxon>
        <taxon>Viridiplantae</taxon>
        <taxon>Streptophyta</taxon>
        <taxon>Embryophyta</taxon>
        <taxon>Tracheophyta</taxon>
        <taxon>Spermatophyta</taxon>
        <taxon>Magnoliopsida</taxon>
        <taxon>eudicotyledons</taxon>
        <taxon>Gunneridae</taxon>
        <taxon>Pentapetalae</taxon>
        <taxon>asterids</taxon>
        <taxon>lamiids</taxon>
        <taxon>Solanales</taxon>
        <taxon>Solanaceae</taxon>
        <taxon>Solanoideae</taxon>
        <taxon>Hyoscyameae</taxon>
        <taxon>Anisodus</taxon>
    </lineage>
</organism>
<evidence type="ECO:0000256" key="3">
    <source>
        <dbReference type="ARBA" id="ARBA00023125"/>
    </source>
</evidence>
<keyword evidence="3 8" id="KW-0238">DNA-binding</keyword>
<comment type="subcellular location">
    <subcellularLocation>
        <location evidence="1 8">Nucleus</location>
    </subcellularLocation>
</comment>
<dbReference type="EMBL" id="JAJAGQ010000009">
    <property type="protein sequence ID" value="KAJ8553243.1"/>
    <property type="molecule type" value="Genomic_DNA"/>
</dbReference>
<keyword evidence="11" id="KW-1185">Reference proteome</keyword>
<keyword evidence="4" id="KW-0010">Activator</keyword>
<dbReference type="SMART" id="SM00521">
    <property type="entry name" value="CBF"/>
    <property type="match status" value="1"/>
</dbReference>
<dbReference type="GO" id="GO:0003700">
    <property type="term" value="F:DNA-binding transcription factor activity"/>
    <property type="evidence" value="ECO:0007669"/>
    <property type="project" value="UniProtKB-UniRule"/>
</dbReference>
<evidence type="ECO:0000256" key="2">
    <source>
        <dbReference type="ARBA" id="ARBA00023015"/>
    </source>
</evidence>
<keyword evidence="6 8" id="KW-0539">Nucleus</keyword>
<evidence type="ECO:0000256" key="6">
    <source>
        <dbReference type="ARBA" id="ARBA00023242"/>
    </source>
</evidence>